<keyword evidence="1" id="KW-1133">Transmembrane helix</keyword>
<proteinExistence type="predicted"/>
<evidence type="ECO:0000313" key="2">
    <source>
        <dbReference type="EMBL" id="KAJ4435703.1"/>
    </source>
</evidence>
<sequence>MVTQSSVFVPSLLLAAGAFVSFLIGRRLIPQLIFLAAVGFLATGRRYRWLYILYKTLPRDLTIDETTDASGRKVGDVIAGVLKNDEIISKQFFLLACKEMPAANHVTIASLFNQSLEILYPNGVKDDNVLLLLTVSTAYITKAAEGLCHYLQIRTISSQFTVLLAQPLEFTVSRTTDLQRQFTVLELGPLQLRSTALELRSLQLRSTALELRPSDADTVADAHSSRTPVHKTGLLALAYSLTG</sequence>
<evidence type="ECO:0000313" key="3">
    <source>
        <dbReference type="Proteomes" id="UP001148838"/>
    </source>
</evidence>
<feature type="transmembrane region" description="Helical" evidence="1">
    <location>
        <begin position="6"/>
        <end position="25"/>
    </location>
</feature>
<evidence type="ECO:0000256" key="1">
    <source>
        <dbReference type="SAM" id="Phobius"/>
    </source>
</evidence>
<protein>
    <submittedName>
        <fullName evidence="2">Uncharacterized protein</fullName>
    </submittedName>
</protein>
<dbReference type="Proteomes" id="UP001148838">
    <property type="component" value="Unassembled WGS sequence"/>
</dbReference>
<keyword evidence="1" id="KW-0812">Transmembrane</keyword>
<accession>A0ABQ8SNF0</accession>
<name>A0ABQ8SNF0_PERAM</name>
<keyword evidence="1" id="KW-0472">Membrane</keyword>
<comment type="caution">
    <text evidence="2">The sequence shown here is derived from an EMBL/GenBank/DDBJ whole genome shotgun (WGS) entry which is preliminary data.</text>
</comment>
<dbReference type="EMBL" id="JAJSOF020000023">
    <property type="protein sequence ID" value="KAJ4435703.1"/>
    <property type="molecule type" value="Genomic_DNA"/>
</dbReference>
<reference evidence="2 3" key="1">
    <citation type="journal article" date="2022" name="Allergy">
        <title>Genome assembly and annotation of Periplaneta americana reveal a comprehensive cockroach allergen profile.</title>
        <authorList>
            <person name="Wang L."/>
            <person name="Xiong Q."/>
            <person name="Saelim N."/>
            <person name="Wang L."/>
            <person name="Nong W."/>
            <person name="Wan A.T."/>
            <person name="Shi M."/>
            <person name="Liu X."/>
            <person name="Cao Q."/>
            <person name="Hui J.H.L."/>
            <person name="Sookrung N."/>
            <person name="Leung T.F."/>
            <person name="Tungtrongchitr A."/>
            <person name="Tsui S.K.W."/>
        </authorList>
    </citation>
    <scope>NUCLEOTIDE SEQUENCE [LARGE SCALE GENOMIC DNA]</scope>
    <source>
        <strain evidence="2">PWHHKU_190912</strain>
    </source>
</reference>
<gene>
    <name evidence="2" type="ORF">ANN_18319</name>
</gene>
<keyword evidence="3" id="KW-1185">Reference proteome</keyword>
<organism evidence="2 3">
    <name type="scientific">Periplaneta americana</name>
    <name type="common">American cockroach</name>
    <name type="synonym">Blatta americana</name>
    <dbReference type="NCBI Taxonomy" id="6978"/>
    <lineage>
        <taxon>Eukaryota</taxon>
        <taxon>Metazoa</taxon>
        <taxon>Ecdysozoa</taxon>
        <taxon>Arthropoda</taxon>
        <taxon>Hexapoda</taxon>
        <taxon>Insecta</taxon>
        <taxon>Pterygota</taxon>
        <taxon>Neoptera</taxon>
        <taxon>Polyneoptera</taxon>
        <taxon>Dictyoptera</taxon>
        <taxon>Blattodea</taxon>
        <taxon>Blattoidea</taxon>
        <taxon>Blattidae</taxon>
        <taxon>Blattinae</taxon>
        <taxon>Periplaneta</taxon>
    </lineage>
</organism>